<keyword evidence="3 4" id="KW-0539">Nucleus</keyword>
<comment type="similarity">
    <text evidence="2 4">Belongs to the nucleoporin interacting component (NIC) family.</text>
</comment>
<name>A0A1Y1I976_KLENI</name>
<evidence type="ECO:0000256" key="4">
    <source>
        <dbReference type="RuleBase" id="RU364035"/>
    </source>
</evidence>
<dbReference type="OrthoDB" id="1918363at2759"/>
<keyword evidence="4" id="KW-0811">Translocation</keyword>
<evidence type="ECO:0000256" key="5">
    <source>
        <dbReference type="SAM" id="Coils"/>
    </source>
</evidence>
<evidence type="ECO:0000256" key="2">
    <source>
        <dbReference type="ARBA" id="ARBA00010186"/>
    </source>
</evidence>
<keyword evidence="4" id="KW-0906">Nuclear pore complex</keyword>
<proteinExistence type="inferred from homology"/>
<evidence type="ECO:0000256" key="1">
    <source>
        <dbReference type="ARBA" id="ARBA00004259"/>
    </source>
</evidence>
<dbReference type="GO" id="GO:0006606">
    <property type="term" value="P:protein import into nucleus"/>
    <property type="evidence" value="ECO:0000318"/>
    <property type="project" value="GO_Central"/>
</dbReference>
<gene>
    <name evidence="6" type="ORF">KFL_003580170</name>
</gene>
<dbReference type="AlphaFoldDB" id="A0A1Y1I976"/>
<dbReference type="EMBL" id="DF237307">
    <property type="protein sequence ID" value="GAQ87524.1"/>
    <property type="molecule type" value="Genomic_DNA"/>
</dbReference>
<dbReference type="GO" id="GO:0017056">
    <property type="term" value="F:structural constituent of nuclear pore"/>
    <property type="evidence" value="ECO:0000318"/>
    <property type="project" value="GO_Central"/>
</dbReference>
<keyword evidence="5" id="KW-0175">Coiled coil</keyword>
<evidence type="ECO:0000256" key="3">
    <source>
        <dbReference type="ARBA" id="ARBA00023242"/>
    </source>
</evidence>
<feature type="coiled-coil region" evidence="5">
    <location>
        <begin position="28"/>
        <end position="58"/>
    </location>
</feature>
<organism evidence="6 7">
    <name type="scientific">Klebsormidium nitens</name>
    <name type="common">Green alga</name>
    <name type="synonym">Ulothrix nitens</name>
    <dbReference type="NCBI Taxonomy" id="105231"/>
    <lineage>
        <taxon>Eukaryota</taxon>
        <taxon>Viridiplantae</taxon>
        <taxon>Streptophyta</taxon>
        <taxon>Klebsormidiophyceae</taxon>
        <taxon>Klebsormidiales</taxon>
        <taxon>Klebsormidiaceae</taxon>
        <taxon>Klebsormidium</taxon>
    </lineage>
</organism>
<dbReference type="Proteomes" id="UP000054558">
    <property type="component" value="Unassembled WGS sequence"/>
</dbReference>
<dbReference type="Pfam" id="PF04097">
    <property type="entry name" value="Nic96"/>
    <property type="match status" value="1"/>
</dbReference>
<sequence>MEGNRRWDDLLHESTRLVADGPGVDTQFPSLERNLDQLEQLSRQLKARVARYDSTREETAATRLLAREGIDADRLTQDLRSFELKTTFEDVFPVDATSVEEYLQHVHEMTVLAAIQEAQQEGLSSFDDFMFQASQAAWKKQKQDFLQSLSRAPAIAPLPPTSSAALLSDRPYADPAAGRPSAGGPLALAAVGPSGACASLAEKAAAAYASAVHQLNVARDGGQEVRAATLFKDAFQNAAGNERHGRSVDMLRIWQLVQSLLGEDGATPRGRSLGVAGMLAGARAHLEAGHAQYLLDVIHSHPAQAALGGSPGRLPRVHAFLRVRLRGQGDLDFDRHAAGARPGIDTTWQQIYFCLRSGFYEEAKTVARSSPLSKDFAPKLEEWVEQGGCVSDATAARLTEDCARMAREVGRQGRPGYDKRQMLVYALVAGSRDAAERLLRDVPVLFSTIEDFMWFKLSLVREAGGAGPAAASLAELQAYLAQYPPSYYTKNGKEPLVYPYVLALSLQLSEAVLHLSKDPATQAYRTDALHLAVVLGTQGALAAVSGPPARAGGPSDAVAEVAALIRSYGGQYLQRGQADAALEYYVAAAVTAGGGRGAEIPQARDRMLTSCLRELLHTPAGMNLLLGNWGVGQREGVLRRLVPDAGAQRKLVLSAARDCLDTAQYDEATELFKRAEAFASALEIVNRRLSESMSRSEQGGDARASNLAGRGAEIIEAARAFGTGAGPQERDQFARQEAAFKDLATLRTVSALAAAGRAAEAIRELASLPYLPFGDRSVADSVEALRGAPRGVEDRLQDALRLLPPLLARLPDTDGSVRQLRTKLANFVANTGDRNWAQATIDSIAGMPSPFGAAGR</sequence>
<dbReference type="GO" id="GO:0016973">
    <property type="term" value="P:poly(A)+ mRNA export from nucleus"/>
    <property type="evidence" value="ECO:0000318"/>
    <property type="project" value="GO_Central"/>
</dbReference>
<protein>
    <recommendedName>
        <fullName evidence="4">Nuclear pore protein</fullName>
    </recommendedName>
</protein>
<dbReference type="STRING" id="105231.A0A1Y1I976"/>
<keyword evidence="7" id="KW-1185">Reference proteome</keyword>
<keyword evidence="4" id="KW-0509">mRNA transport</keyword>
<keyword evidence="4" id="KW-0653">Protein transport</keyword>
<dbReference type="InterPro" id="IPR007231">
    <property type="entry name" value="Nucleoporin_int_Nup93/Nic96"/>
</dbReference>
<evidence type="ECO:0000313" key="7">
    <source>
        <dbReference type="Proteomes" id="UP000054558"/>
    </source>
</evidence>
<accession>A0A1Y1I976</accession>
<comment type="subcellular location">
    <subcellularLocation>
        <location evidence="1">Nucleus envelope</location>
    </subcellularLocation>
    <subcellularLocation>
        <location evidence="4">Nucleus</location>
        <location evidence="4">Nuclear pore complex</location>
    </subcellularLocation>
</comment>
<dbReference type="PANTHER" id="PTHR11225:SF4">
    <property type="entry name" value="NUCLEAR PORE COMPLEX PROTEIN NUP93"/>
    <property type="match status" value="1"/>
</dbReference>
<keyword evidence="4" id="KW-0813">Transport</keyword>
<dbReference type="OMA" id="LLMCGQF"/>
<keyword evidence="4" id="KW-0472">Membrane</keyword>
<reference evidence="6 7" key="1">
    <citation type="journal article" date="2014" name="Nat. Commun.">
        <title>Klebsormidium flaccidum genome reveals primary factors for plant terrestrial adaptation.</title>
        <authorList>
            <person name="Hori K."/>
            <person name="Maruyama F."/>
            <person name="Fujisawa T."/>
            <person name="Togashi T."/>
            <person name="Yamamoto N."/>
            <person name="Seo M."/>
            <person name="Sato S."/>
            <person name="Yamada T."/>
            <person name="Mori H."/>
            <person name="Tajima N."/>
            <person name="Moriyama T."/>
            <person name="Ikeuchi M."/>
            <person name="Watanabe M."/>
            <person name="Wada H."/>
            <person name="Kobayashi K."/>
            <person name="Saito M."/>
            <person name="Masuda T."/>
            <person name="Sasaki-Sekimoto Y."/>
            <person name="Mashiguchi K."/>
            <person name="Awai K."/>
            <person name="Shimojima M."/>
            <person name="Masuda S."/>
            <person name="Iwai M."/>
            <person name="Nobusawa T."/>
            <person name="Narise T."/>
            <person name="Kondo S."/>
            <person name="Saito H."/>
            <person name="Sato R."/>
            <person name="Murakawa M."/>
            <person name="Ihara Y."/>
            <person name="Oshima-Yamada Y."/>
            <person name="Ohtaka K."/>
            <person name="Satoh M."/>
            <person name="Sonobe K."/>
            <person name="Ishii M."/>
            <person name="Ohtani R."/>
            <person name="Kanamori-Sato M."/>
            <person name="Honoki R."/>
            <person name="Miyazaki D."/>
            <person name="Mochizuki H."/>
            <person name="Umetsu J."/>
            <person name="Higashi K."/>
            <person name="Shibata D."/>
            <person name="Kamiya Y."/>
            <person name="Sato N."/>
            <person name="Nakamura Y."/>
            <person name="Tabata S."/>
            <person name="Ida S."/>
            <person name="Kurokawa K."/>
            <person name="Ohta H."/>
        </authorList>
    </citation>
    <scope>NUCLEOTIDE SEQUENCE [LARGE SCALE GENOMIC DNA]</scope>
    <source>
        <strain evidence="6 7">NIES-2285</strain>
    </source>
</reference>
<dbReference type="GO" id="GO:0005643">
    <property type="term" value="C:nuclear pore"/>
    <property type="evidence" value="ECO:0000318"/>
    <property type="project" value="GO_Central"/>
</dbReference>
<dbReference type="PANTHER" id="PTHR11225">
    <property type="entry name" value="NUCLEAR PORE COMPLEX PROTEIN NUP93 NUCLEOPORIN NUP93 DEAD EYE PROTEIN"/>
    <property type="match status" value="1"/>
</dbReference>
<evidence type="ECO:0000313" key="6">
    <source>
        <dbReference type="EMBL" id="GAQ87524.1"/>
    </source>
</evidence>